<evidence type="ECO:0000313" key="1">
    <source>
        <dbReference type="EMBL" id="MFC1413505.1"/>
    </source>
</evidence>
<keyword evidence="2" id="KW-1185">Reference proteome</keyword>
<accession>A0ABV6VIC9</accession>
<reference evidence="1 2" key="1">
    <citation type="submission" date="2024-09" db="EMBL/GenBank/DDBJ databases">
        <authorList>
            <person name="Lee S.D."/>
        </authorList>
    </citation>
    <scope>NUCLEOTIDE SEQUENCE [LARGE SCALE GENOMIC DNA]</scope>
    <source>
        <strain evidence="1 2">N1-1</strain>
    </source>
</reference>
<sequence>MATQREQATAERTGDQPQPPNQGERYEQGERSQQRQYEQGDPRATEGEDPFHLLADPHAEDHSRG</sequence>
<gene>
    <name evidence="1" type="ORF">ACEZDG_30010</name>
</gene>
<evidence type="ECO:0000313" key="2">
    <source>
        <dbReference type="Proteomes" id="UP001592582"/>
    </source>
</evidence>
<comment type="caution">
    <text evidence="1">The sequence shown here is derived from an EMBL/GenBank/DDBJ whole genome shotgun (WGS) entry which is preliminary data.</text>
</comment>
<proteinExistence type="predicted"/>
<dbReference type="Proteomes" id="UP001592582">
    <property type="component" value="Unassembled WGS sequence"/>
</dbReference>
<dbReference type="EMBL" id="JBHEZX010000017">
    <property type="protein sequence ID" value="MFC1413505.1"/>
    <property type="molecule type" value="Genomic_DNA"/>
</dbReference>
<organism evidence="1 2">
    <name type="scientific">Streptacidiphilus alkalitolerans</name>
    <dbReference type="NCBI Taxonomy" id="3342712"/>
    <lineage>
        <taxon>Bacteria</taxon>
        <taxon>Bacillati</taxon>
        <taxon>Actinomycetota</taxon>
        <taxon>Actinomycetes</taxon>
        <taxon>Kitasatosporales</taxon>
        <taxon>Streptomycetaceae</taxon>
        <taxon>Streptacidiphilus</taxon>
    </lineage>
</organism>
<name>A0ABV6VIC9_9ACTN</name>
<protein>
    <submittedName>
        <fullName evidence="1">Uncharacterized protein</fullName>
    </submittedName>
</protein>